<keyword evidence="9" id="KW-0227">DNA damage</keyword>
<dbReference type="PROSITE" id="PS50160">
    <property type="entry name" value="DNA_LIGASE_A3"/>
    <property type="match status" value="1"/>
</dbReference>
<evidence type="ECO:0000256" key="7">
    <source>
        <dbReference type="ARBA" id="ARBA00022723"/>
    </source>
</evidence>
<evidence type="ECO:0000313" key="23">
    <source>
        <dbReference type="EMBL" id="NMJ41431.1"/>
    </source>
</evidence>
<dbReference type="GO" id="GO:0003887">
    <property type="term" value="F:DNA-directed DNA polymerase activity"/>
    <property type="evidence" value="ECO:0007669"/>
    <property type="project" value="UniProtKB-KW"/>
</dbReference>
<accession>A0A848EAC0</accession>
<keyword evidence="15" id="KW-0233">DNA recombination</keyword>
<dbReference type="GO" id="GO:0005524">
    <property type="term" value="F:ATP binding"/>
    <property type="evidence" value="ECO:0007669"/>
    <property type="project" value="UniProtKB-KW"/>
</dbReference>
<feature type="compositionally biased region" description="Pro residues" evidence="21">
    <location>
        <begin position="781"/>
        <end position="791"/>
    </location>
</feature>
<reference evidence="23 24" key="1">
    <citation type="submission" date="2020-03" db="EMBL/GenBank/DDBJ databases">
        <authorList>
            <person name="Sun Q."/>
        </authorList>
    </citation>
    <scope>NUCLEOTIDE SEQUENCE [LARGE SCALE GENOMIC DNA]</scope>
    <source>
        <strain evidence="23 24">JC162</strain>
    </source>
</reference>
<keyword evidence="16" id="KW-0234">DNA repair</keyword>
<name>A0A848EAC0_9PROT</name>
<evidence type="ECO:0000256" key="18">
    <source>
        <dbReference type="ARBA" id="ARBA00023268"/>
    </source>
</evidence>
<evidence type="ECO:0000256" key="19">
    <source>
        <dbReference type="ARBA" id="ARBA00029943"/>
    </source>
</evidence>
<dbReference type="InterPro" id="IPR012340">
    <property type="entry name" value="NA-bd_OB-fold"/>
</dbReference>
<dbReference type="Gene3D" id="3.90.920.10">
    <property type="entry name" value="DNA primase, PRIM domain"/>
    <property type="match status" value="1"/>
</dbReference>
<dbReference type="CDD" id="cd07906">
    <property type="entry name" value="Adenylation_DNA_ligase_LigD_LigC"/>
    <property type="match status" value="1"/>
</dbReference>
<dbReference type="Pfam" id="PF13298">
    <property type="entry name" value="LigD_N"/>
    <property type="match status" value="1"/>
</dbReference>
<feature type="region of interest" description="Disordered" evidence="21">
    <location>
        <begin position="473"/>
        <end position="499"/>
    </location>
</feature>
<keyword evidence="7" id="KW-0479">Metal-binding</keyword>
<keyword evidence="6" id="KW-0540">Nuclease</keyword>
<dbReference type="Gene3D" id="3.30.470.30">
    <property type="entry name" value="DNA ligase/mRNA capping enzyme"/>
    <property type="match status" value="1"/>
</dbReference>
<keyword evidence="8" id="KW-0547">Nucleotide-binding</keyword>
<dbReference type="InterPro" id="IPR014145">
    <property type="entry name" value="LigD_pol_dom"/>
</dbReference>
<evidence type="ECO:0000256" key="1">
    <source>
        <dbReference type="ARBA" id="ARBA00001936"/>
    </source>
</evidence>
<dbReference type="SUPFAM" id="SSF50249">
    <property type="entry name" value="Nucleic acid-binding proteins"/>
    <property type="match status" value="1"/>
</dbReference>
<organism evidence="23 24">
    <name type="scientific">Neoroseomonas marina</name>
    <dbReference type="NCBI Taxonomy" id="1232220"/>
    <lineage>
        <taxon>Bacteria</taxon>
        <taxon>Pseudomonadati</taxon>
        <taxon>Pseudomonadota</taxon>
        <taxon>Alphaproteobacteria</taxon>
        <taxon>Acetobacterales</taxon>
        <taxon>Acetobacteraceae</taxon>
        <taxon>Neoroseomonas</taxon>
    </lineage>
</organism>
<dbReference type="NCBIfam" id="TIGR02777">
    <property type="entry name" value="LigD_PE_dom"/>
    <property type="match status" value="1"/>
</dbReference>
<dbReference type="Pfam" id="PF21686">
    <property type="entry name" value="LigD_Prim-Pol"/>
    <property type="match status" value="1"/>
</dbReference>
<dbReference type="InterPro" id="IPR014144">
    <property type="entry name" value="LigD_PE_domain"/>
</dbReference>
<dbReference type="GO" id="GO:0003910">
    <property type="term" value="F:DNA ligase (ATP) activity"/>
    <property type="evidence" value="ECO:0007669"/>
    <property type="project" value="UniProtKB-EC"/>
</dbReference>
<evidence type="ECO:0000256" key="9">
    <source>
        <dbReference type="ARBA" id="ARBA00022763"/>
    </source>
</evidence>
<keyword evidence="4" id="KW-0808">Transferase</keyword>
<keyword evidence="13" id="KW-0239">DNA-directed DNA polymerase</keyword>
<evidence type="ECO:0000259" key="22">
    <source>
        <dbReference type="PROSITE" id="PS50160"/>
    </source>
</evidence>
<keyword evidence="18" id="KW-0511">Multifunctional enzyme</keyword>
<proteinExistence type="predicted"/>
<dbReference type="NCBIfam" id="TIGR02778">
    <property type="entry name" value="ligD_pol"/>
    <property type="match status" value="1"/>
</dbReference>
<dbReference type="GO" id="GO:0006310">
    <property type="term" value="P:DNA recombination"/>
    <property type="evidence" value="ECO:0007669"/>
    <property type="project" value="UniProtKB-KW"/>
</dbReference>
<evidence type="ECO:0000256" key="11">
    <source>
        <dbReference type="ARBA" id="ARBA00022839"/>
    </source>
</evidence>
<dbReference type="GO" id="GO:0003677">
    <property type="term" value="F:DNA binding"/>
    <property type="evidence" value="ECO:0007669"/>
    <property type="project" value="UniProtKB-KW"/>
</dbReference>
<gene>
    <name evidence="23" type="primary">ligD</name>
    <name evidence="23" type="ORF">GWK16_09285</name>
</gene>
<sequence>MAKALAPYRAKRNFGRTPEPAAGKGRSGRTLSFVVQKHAARRLHYDLRLEWRGVLKSWAVTKEPLQDPTIKRLAVEVEDHPLAYGSFAGTIPAGEYGAGTVEIWDRGRWSPRDPTQVDADLAAGHLKFTLDGTRMRGGFALIRMKPKSNERNPGRNWLLIKERDDTAPVEIKQGGWLPFQHCLPAAAPPTGASWIHELKLDGYRLQCAVAKGRVTLRTRSGLDWTARFPSIAKAAAALPDSILDGEAVALNDQGLPDFAALQAALSGERDAHLVFFAFDLLRDGPVDTRNLPQRERKDRLAKLIARSRSDRLRYLEDFTAPGDAVLRSACRLSMEGVVSKRVDRPYTAGRSGHWIKTKCRGTEEVVIGGWSMTQRGTGIGALLVGARRDGRLAYLGRVGTGFGADRSRRLLEALGKLRRKTTPFDGRQPARTSDVNWAEPQLVAQVAFAGWTEEGLLRQASFVALREDKPAEEVEMATMSPVEPRTTPAPAPRSERLTNPGRVLWPATDVEPDITKAMLAEYYARMAPRLLQQLRGRPLSILRTPDGIEGERFFQRHAMRGSSPLLKQVRIPGQVKPFLMVEDEGGLLALAQISATELHPWGASADNPERPDRLVFDLDPGPGVPFAAVRNAAKRLRALLAEHRLTGFARLSGGKGIHVVVPIAAPRRGRQPDWPRAKSVALAISRLLEAEDPANFTTRLAKSARGGRIFLDYLRNDRLATAIASWSPRARPGAPVAMPVSWAALARSERPDDHRLAPLLRGRMPRDPWDGISDAAAPLPMLEPPPAPRRR</sequence>
<dbReference type="GO" id="GO:0006281">
    <property type="term" value="P:DNA repair"/>
    <property type="evidence" value="ECO:0007669"/>
    <property type="project" value="UniProtKB-KW"/>
</dbReference>
<evidence type="ECO:0000256" key="15">
    <source>
        <dbReference type="ARBA" id="ARBA00023172"/>
    </source>
</evidence>
<dbReference type="GO" id="GO:0046872">
    <property type="term" value="F:metal ion binding"/>
    <property type="evidence" value="ECO:0007669"/>
    <property type="project" value="UniProtKB-KW"/>
</dbReference>
<comment type="caution">
    <text evidence="23">The sequence shown here is derived from an EMBL/GenBank/DDBJ whole genome shotgun (WGS) entry which is preliminary data.</text>
</comment>
<dbReference type="InterPro" id="IPR012309">
    <property type="entry name" value="DNA_ligase_ATP-dep_C"/>
</dbReference>
<evidence type="ECO:0000256" key="8">
    <source>
        <dbReference type="ARBA" id="ARBA00022741"/>
    </source>
</evidence>
<dbReference type="PANTHER" id="PTHR42705">
    <property type="entry name" value="BIFUNCTIONAL NON-HOMOLOGOUS END JOINING PROTEIN LIGD"/>
    <property type="match status" value="1"/>
</dbReference>
<dbReference type="PANTHER" id="PTHR42705:SF2">
    <property type="entry name" value="BIFUNCTIONAL NON-HOMOLOGOUS END JOINING PROTEIN LIGD"/>
    <property type="match status" value="1"/>
</dbReference>
<dbReference type="AlphaFoldDB" id="A0A848EAC0"/>
<evidence type="ECO:0000256" key="3">
    <source>
        <dbReference type="ARBA" id="ARBA00022598"/>
    </source>
</evidence>
<dbReference type="InterPro" id="IPR012310">
    <property type="entry name" value="DNA_ligase_ATP-dep_cent"/>
</dbReference>
<keyword evidence="3 23" id="KW-0436">Ligase</keyword>
<dbReference type="SUPFAM" id="SSF56091">
    <property type="entry name" value="DNA ligase/mRNA capping enzyme, catalytic domain"/>
    <property type="match status" value="1"/>
</dbReference>
<protein>
    <recommendedName>
        <fullName evidence="2">DNA ligase (ATP)</fullName>
        <ecNumber evidence="2">6.5.1.1</ecNumber>
    </recommendedName>
    <alternativeName>
        <fullName evidence="19">NHEJ DNA polymerase</fullName>
    </alternativeName>
</protein>
<dbReference type="InterPro" id="IPR014143">
    <property type="entry name" value="NHEJ_ligase_prk"/>
</dbReference>
<evidence type="ECO:0000256" key="21">
    <source>
        <dbReference type="SAM" id="MobiDB-lite"/>
    </source>
</evidence>
<keyword evidence="11" id="KW-0269">Exonuclease</keyword>
<dbReference type="Proteomes" id="UP000548582">
    <property type="component" value="Unassembled WGS sequence"/>
</dbReference>
<feature type="region of interest" description="Disordered" evidence="21">
    <location>
        <begin position="756"/>
        <end position="791"/>
    </location>
</feature>
<keyword evidence="12" id="KW-0067">ATP-binding</keyword>
<dbReference type="RefSeq" id="WP_170053631.1">
    <property type="nucleotide sequence ID" value="NZ_JABBKX010000002.1"/>
</dbReference>
<evidence type="ECO:0000256" key="13">
    <source>
        <dbReference type="ARBA" id="ARBA00022932"/>
    </source>
</evidence>
<dbReference type="Pfam" id="PF01068">
    <property type="entry name" value="DNA_ligase_A_M"/>
    <property type="match status" value="1"/>
</dbReference>
<dbReference type="NCBIfam" id="TIGR02779">
    <property type="entry name" value="NHEJ_ligase_lig"/>
    <property type="match status" value="1"/>
</dbReference>
<evidence type="ECO:0000256" key="20">
    <source>
        <dbReference type="ARBA" id="ARBA00034003"/>
    </source>
</evidence>
<dbReference type="Pfam" id="PF04679">
    <property type="entry name" value="DNA_ligase_A_C"/>
    <property type="match status" value="1"/>
</dbReference>
<comment type="cofactor">
    <cofactor evidence="1">
        <name>Mn(2+)</name>
        <dbReference type="ChEBI" id="CHEBI:29035"/>
    </cofactor>
</comment>
<keyword evidence="24" id="KW-1185">Reference proteome</keyword>
<evidence type="ECO:0000256" key="2">
    <source>
        <dbReference type="ARBA" id="ARBA00012727"/>
    </source>
</evidence>
<evidence type="ECO:0000313" key="24">
    <source>
        <dbReference type="Proteomes" id="UP000548582"/>
    </source>
</evidence>
<keyword evidence="5" id="KW-0548">Nucleotidyltransferase</keyword>
<evidence type="ECO:0000256" key="12">
    <source>
        <dbReference type="ARBA" id="ARBA00022840"/>
    </source>
</evidence>
<dbReference type="Gene3D" id="3.30.1490.70">
    <property type="match status" value="1"/>
</dbReference>
<evidence type="ECO:0000256" key="16">
    <source>
        <dbReference type="ARBA" id="ARBA00023204"/>
    </source>
</evidence>
<feature type="domain" description="ATP-dependent DNA ligase family profile" evidence="22">
    <location>
        <begin position="266"/>
        <end position="399"/>
    </location>
</feature>
<evidence type="ECO:0000256" key="5">
    <source>
        <dbReference type="ARBA" id="ARBA00022695"/>
    </source>
</evidence>
<dbReference type="Gene3D" id="2.40.50.140">
    <property type="entry name" value="Nucleic acid-binding proteins"/>
    <property type="match status" value="1"/>
</dbReference>
<dbReference type="CDD" id="cd07971">
    <property type="entry name" value="OBF_DNA_ligase_LigD"/>
    <property type="match status" value="1"/>
</dbReference>
<dbReference type="EMBL" id="JABBKX010000002">
    <property type="protein sequence ID" value="NMJ41431.1"/>
    <property type="molecule type" value="Genomic_DNA"/>
</dbReference>
<comment type="catalytic activity">
    <reaction evidence="20">
        <text>ATP + (deoxyribonucleotide)n-3'-hydroxyl + 5'-phospho-(deoxyribonucleotide)m = (deoxyribonucleotide)n+m + AMP + diphosphate.</text>
        <dbReference type="EC" id="6.5.1.1"/>
    </reaction>
</comment>
<dbReference type="GO" id="GO:0004527">
    <property type="term" value="F:exonuclease activity"/>
    <property type="evidence" value="ECO:0007669"/>
    <property type="project" value="UniProtKB-KW"/>
</dbReference>
<evidence type="ECO:0000256" key="10">
    <source>
        <dbReference type="ARBA" id="ARBA00022801"/>
    </source>
</evidence>
<evidence type="ECO:0000256" key="14">
    <source>
        <dbReference type="ARBA" id="ARBA00023125"/>
    </source>
</evidence>
<dbReference type="EC" id="6.5.1.1" evidence="2"/>
<evidence type="ECO:0000256" key="17">
    <source>
        <dbReference type="ARBA" id="ARBA00023211"/>
    </source>
</evidence>
<keyword evidence="17" id="KW-0464">Manganese</keyword>
<keyword evidence="14" id="KW-0238">DNA-binding</keyword>
<dbReference type="InterPro" id="IPR052171">
    <property type="entry name" value="NHEJ_LigD"/>
</dbReference>
<keyword evidence="10" id="KW-0378">Hydrolase</keyword>
<evidence type="ECO:0000256" key="6">
    <source>
        <dbReference type="ARBA" id="ARBA00022722"/>
    </source>
</evidence>
<dbReference type="NCBIfam" id="TIGR02776">
    <property type="entry name" value="NHEJ_ligase_prk"/>
    <property type="match status" value="1"/>
</dbReference>
<evidence type="ECO:0000256" key="4">
    <source>
        <dbReference type="ARBA" id="ARBA00022679"/>
    </source>
</evidence>
<dbReference type="InterPro" id="IPR014146">
    <property type="entry name" value="LigD_ligase_dom"/>
</dbReference>